<protein>
    <submittedName>
        <fullName evidence="1">Uncharacterized protein</fullName>
    </submittedName>
</protein>
<comment type="caution">
    <text evidence="1">The sequence shown here is derived from an EMBL/GenBank/DDBJ whole genome shotgun (WGS) entry which is preliminary data.</text>
</comment>
<organism evidence="1 2">
    <name type="scientific">Rachicladosporium monterosium</name>
    <dbReference type="NCBI Taxonomy" id="1507873"/>
    <lineage>
        <taxon>Eukaryota</taxon>
        <taxon>Fungi</taxon>
        <taxon>Dikarya</taxon>
        <taxon>Ascomycota</taxon>
        <taxon>Pezizomycotina</taxon>
        <taxon>Dothideomycetes</taxon>
        <taxon>Dothideomycetidae</taxon>
        <taxon>Cladosporiales</taxon>
        <taxon>Cladosporiaceae</taxon>
        <taxon>Rachicladosporium</taxon>
    </lineage>
</organism>
<sequence>SDKPGLLVSSSPTPASSRTGISALFAELEASKEKLGFEYYSVSQATLDQVFLSIVNKHNVMEENYVREHPRGKGTVLQRLGRGVRERAHLCF</sequence>
<dbReference type="Proteomes" id="UP001308179">
    <property type="component" value="Unassembled WGS sequence"/>
</dbReference>
<accession>A0ABR0KW82</accession>
<reference evidence="1 2" key="1">
    <citation type="submission" date="2023-08" db="EMBL/GenBank/DDBJ databases">
        <title>Black Yeasts Isolated from many extreme environments.</title>
        <authorList>
            <person name="Coleine C."/>
            <person name="Stajich J.E."/>
            <person name="Selbmann L."/>
        </authorList>
    </citation>
    <scope>NUCLEOTIDE SEQUENCE [LARGE SCALE GENOMIC DNA]</scope>
    <source>
        <strain evidence="1 2">CCFEE 5386</strain>
    </source>
</reference>
<gene>
    <name evidence="1" type="ORF">LTR32_007370</name>
</gene>
<evidence type="ECO:0000313" key="1">
    <source>
        <dbReference type="EMBL" id="KAK5139542.1"/>
    </source>
</evidence>
<proteinExistence type="predicted"/>
<evidence type="ECO:0000313" key="2">
    <source>
        <dbReference type="Proteomes" id="UP001308179"/>
    </source>
</evidence>
<keyword evidence="2" id="KW-1185">Reference proteome</keyword>
<name>A0ABR0KW82_9PEZI</name>
<feature type="non-terminal residue" evidence="1">
    <location>
        <position position="1"/>
    </location>
</feature>
<dbReference type="EMBL" id="JAVRRR010001119">
    <property type="protein sequence ID" value="KAK5139542.1"/>
    <property type="molecule type" value="Genomic_DNA"/>
</dbReference>